<evidence type="ECO:0000256" key="2">
    <source>
        <dbReference type="ARBA" id="ARBA00022801"/>
    </source>
</evidence>
<dbReference type="InterPro" id="IPR001254">
    <property type="entry name" value="Trypsin_dom"/>
</dbReference>
<dbReference type="CDD" id="cd00190">
    <property type="entry name" value="Tryp_SPc"/>
    <property type="match status" value="1"/>
</dbReference>
<keyword evidence="8" id="KW-1185">Reference proteome</keyword>
<feature type="signal peptide" evidence="5">
    <location>
        <begin position="1"/>
        <end position="19"/>
    </location>
</feature>
<dbReference type="Ensembl" id="ENSPSMT00000019871.1">
    <property type="protein sequence ID" value="ENSPSMP00000017091.1"/>
    <property type="gene ID" value="ENSPSMG00000012199.1"/>
</dbReference>
<dbReference type="GO" id="GO:0007340">
    <property type="term" value="P:acrosome reaction"/>
    <property type="evidence" value="ECO:0007669"/>
    <property type="project" value="TreeGrafter"/>
</dbReference>
<evidence type="ECO:0000313" key="7">
    <source>
        <dbReference type="Ensembl" id="ENSPSMP00000017091.1"/>
    </source>
</evidence>
<evidence type="ECO:0000259" key="6">
    <source>
        <dbReference type="PROSITE" id="PS50240"/>
    </source>
</evidence>
<dbReference type="GeneTree" id="ENSGT00940000162430"/>
<dbReference type="Pfam" id="PF00089">
    <property type="entry name" value="Trypsin"/>
    <property type="match status" value="1"/>
</dbReference>
<organism evidence="7 8">
    <name type="scientific">Prolemur simus</name>
    <name type="common">Greater bamboo lemur</name>
    <name type="synonym">Hapalemur simus</name>
    <dbReference type="NCBI Taxonomy" id="1328070"/>
    <lineage>
        <taxon>Eukaryota</taxon>
        <taxon>Metazoa</taxon>
        <taxon>Chordata</taxon>
        <taxon>Craniata</taxon>
        <taxon>Vertebrata</taxon>
        <taxon>Euteleostomi</taxon>
        <taxon>Mammalia</taxon>
        <taxon>Eutheria</taxon>
        <taxon>Euarchontoglires</taxon>
        <taxon>Primates</taxon>
        <taxon>Strepsirrhini</taxon>
        <taxon>Lemuriformes</taxon>
        <taxon>Lemuridae</taxon>
        <taxon>Prolemur</taxon>
    </lineage>
</organism>
<keyword evidence="1" id="KW-0645">Protease</keyword>
<dbReference type="PRINTS" id="PR00722">
    <property type="entry name" value="CHYMOTRYPSIN"/>
</dbReference>
<dbReference type="InterPro" id="IPR043504">
    <property type="entry name" value="Peptidase_S1_PA_chymotrypsin"/>
</dbReference>
<protein>
    <submittedName>
        <fullName evidence="7">Acrosin</fullName>
    </submittedName>
</protein>
<proteinExistence type="predicted"/>
<reference evidence="7" key="1">
    <citation type="submission" date="2025-08" db="UniProtKB">
        <authorList>
            <consortium name="Ensembl"/>
        </authorList>
    </citation>
    <scope>IDENTIFICATION</scope>
</reference>
<dbReference type="InterPro" id="IPR009003">
    <property type="entry name" value="Peptidase_S1_PA"/>
</dbReference>
<dbReference type="FunFam" id="2.40.10.10:FF:000060">
    <property type="entry name" value="Acrosin"/>
    <property type="match status" value="1"/>
</dbReference>
<evidence type="ECO:0000256" key="5">
    <source>
        <dbReference type="SAM" id="SignalP"/>
    </source>
</evidence>
<dbReference type="PANTHER" id="PTHR24252:SF8">
    <property type="entry name" value="ACROSIN"/>
    <property type="match status" value="1"/>
</dbReference>
<gene>
    <name evidence="7" type="primary">ACR</name>
</gene>
<name>A0A8C8ZD95_PROSS</name>
<evidence type="ECO:0000256" key="4">
    <source>
        <dbReference type="ARBA" id="ARBA00023157"/>
    </source>
</evidence>
<dbReference type="Gene3D" id="2.40.10.10">
    <property type="entry name" value="Trypsin-like serine proteases"/>
    <property type="match status" value="2"/>
</dbReference>
<evidence type="ECO:0000256" key="1">
    <source>
        <dbReference type="ARBA" id="ARBA00022670"/>
    </source>
</evidence>
<feature type="domain" description="Peptidase S1" evidence="6">
    <location>
        <begin position="43"/>
        <end position="228"/>
    </location>
</feature>
<keyword evidence="4" id="KW-1015">Disulfide bond</keyword>
<dbReference type="Proteomes" id="UP000694414">
    <property type="component" value="Unplaced"/>
</dbReference>
<dbReference type="GO" id="GO:0006508">
    <property type="term" value="P:proteolysis"/>
    <property type="evidence" value="ECO:0007669"/>
    <property type="project" value="UniProtKB-KW"/>
</dbReference>
<dbReference type="InterPro" id="IPR018114">
    <property type="entry name" value="TRYPSIN_HIS"/>
</dbReference>
<dbReference type="AlphaFoldDB" id="A0A8C8ZD95"/>
<evidence type="ECO:0000313" key="8">
    <source>
        <dbReference type="Proteomes" id="UP000694414"/>
    </source>
</evidence>
<sequence length="228" mass="24413">MGAMLPTAVLLVLAVSVGARDNSTCGGPCGLRFGPGSQGGMRVVGGQTVPRRGWPWMVSLQIFTYNSQRYHACGGSLLNAHWVLTAAHCFDSKNKVYDWRLVFGAKEIAYGNNKPVKAPVQERYVEKIVIHEKYNPLTEGNDIALLKITPPVSCGRFIGLGCLPSFKAGPPKGPQVCWVAGWGYIKENGEYGGAPRGTLGDGVAASLDLCLDRAVCLSRLPDLSAAQH</sequence>
<accession>A0A8C8ZD95</accession>
<dbReference type="InterPro" id="IPR001314">
    <property type="entry name" value="Peptidase_S1A"/>
</dbReference>
<keyword evidence="5" id="KW-0732">Signal</keyword>
<dbReference type="PANTHER" id="PTHR24252">
    <property type="entry name" value="ACROSIN-RELATED"/>
    <property type="match status" value="1"/>
</dbReference>
<keyword evidence="3" id="KW-0720">Serine protease</keyword>
<reference evidence="7" key="2">
    <citation type="submission" date="2025-09" db="UniProtKB">
        <authorList>
            <consortium name="Ensembl"/>
        </authorList>
    </citation>
    <scope>IDENTIFICATION</scope>
</reference>
<dbReference type="PROSITE" id="PS50240">
    <property type="entry name" value="TRYPSIN_DOM"/>
    <property type="match status" value="1"/>
</dbReference>
<dbReference type="GO" id="GO:0004252">
    <property type="term" value="F:serine-type endopeptidase activity"/>
    <property type="evidence" value="ECO:0007669"/>
    <property type="project" value="InterPro"/>
</dbReference>
<keyword evidence="2" id="KW-0378">Hydrolase</keyword>
<dbReference type="SMART" id="SM00020">
    <property type="entry name" value="Tryp_SPc"/>
    <property type="match status" value="1"/>
</dbReference>
<feature type="chain" id="PRO_5034337959" evidence="5">
    <location>
        <begin position="20"/>
        <end position="228"/>
    </location>
</feature>
<dbReference type="PROSITE" id="PS00134">
    <property type="entry name" value="TRYPSIN_HIS"/>
    <property type="match status" value="1"/>
</dbReference>
<dbReference type="SUPFAM" id="SSF50494">
    <property type="entry name" value="Trypsin-like serine proteases"/>
    <property type="match status" value="1"/>
</dbReference>
<evidence type="ECO:0000256" key="3">
    <source>
        <dbReference type="ARBA" id="ARBA00022825"/>
    </source>
</evidence>